<dbReference type="GO" id="GO:0009117">
    <property type="term" value="P:nucleotide metabolic process"/>
    <property type="evidence" value="ECO:0007669"/>
    <property type="project" value="InterPro"/>
</dbReference>
<reference evidence="3" key="2">
    <citation type="submission" date="2019-06" db="EMBL/GenBank/DDBJ databases">
        <title>Genomics analysis of Aphanomyces spp. identifies a new class of oomycete effector associated with host adaptation.</title>
        <authorList>
            <person name="Gaulin E."/>
        </authorList>
    </citation>
    <scope>NUCLEOTIDE SEQUENCE</scope>
    <source>
        <strain evidence="3">CBS 578.67</strain>
    </source>
</reference>
<dbReference type="InterPro" id="IPR036265">
    <property type="entry name" value="HIT-like_sf"/>
</dbReference>
<evidence type="ECO:0000313" key="3">
    <source>
        <dbReference type="EMBL" id="KAF0692648.1"/>
    </source>
</evidence>
<reference evidence="4 5" key="1">
    <citation type="submission" date="2019-03" db="EMBL/GenBank/DDBJ databases">
        <authorList>
            <person name="Gaulin E."/>
            <person name="Dumas B."/>
        </authorList>
    </citation>
    <scope>NUCLEOTIDE SEQUENCE [LARGE SCALE GENOMIC DNA]</scope>
    <source>
        <strain evidence="4">CBS 568.67</strain>
    </source>
</reference>
<dbReference type="InterPro" id="IPR019200">
    <property type="entry name" value="ATP_adenylylTrfase_C"/>
</dbReference>
<feature type="domain" description="Ap4A phosphorylase 1/2 N-terminal" evidence="2">
    <location>
        <begin position="4"/>
        <end position="165"/>
    </location>
</feature>
<proteinExistence type="predicted"/>
<feature type="domain" description="ATP adenylyltransferase C-terminal" evidence="1">
    <location>
        <begin position="193"/>
        <end position="293"/>
    </location>
</feature>
<evidence type="ECO:0000313" key="5">
    <source>
        <dbReference type="Proteomes" id="UP000332933"/>
    </source>
</evidence>
<keyword evidence="5" id="KW-1185">Reference proteome</keyword>
<organism evidence="4 5">
    <name type="scientific">Aphanomyces stellatus</name>
    <dbReference type="NCBI Taxonomy" id="120398"/>
    <lineage>
        <taxon>Eukaryota</taxon>
        <taxon>Sar</taxon>
        <taxon>Stramenopiles</taxon>
        <taxon>Oomycota</taxon>
        <taxon>Saprolegniomycetes</taxon>
        <taxon>Saprolegniales</taxon>
        <taxon>Verrucalvaceae</taxon>
        <taxon>Aphanomyces</taxon>
    </lineage>
</organism>
<name>A0A485L6C3_9STRA</name>
<dbReference type="Proteomes" id="UP000332933">
    <property type="component" value="Unassembled WGS sequence"/>
</dbReference>
<evidence type="ECO:0000259" key="2">
    <source>
        <dbReference type="Pfam" id="PF19327"/>
    </source>
</evidence>
<dbReference type="EMBL" id="VJMH01005861">
    <property type="protein sequence ID" value="KAF0692648.1"/>
    <property type="molecule type" value="Genomic_DNA"/>
</dbReference>
<dbReference type="OrthoDB" id="10267950at2759"/>
<evidence type="ECO:0000313" key="4">
    <source>
        <dbReference type="EMBL" id="VFT93063.1"/>
    </source>
</evidence>
<dbReference type="PANTHER" id="PTHR38420:SF1">
    <property type="entry name" value="PUTATIVE (AFU_ORTHOLOGUE AFUA_5G14690)-RELATED"/>
    <property type="match status" value="1"/>
</dbReference>
<accession>A0A485L6C3</accession>
<dbReference type="AlphaFoldDB" id="A0A485L6C3"/>
<dbReference type="PANTHER" id="PTHR38420">
    <property type="entry name" value="AP-4-A PHOSPHORYLASE II"/>
    <property type="match status" value="1"/>
</dbReference>
<dbReference type="Gene3D" id="3.30.428.70">
    <property type="match status" value="1"/>
</dbReference>
<dbReference type="GO" id="GO:0003877">
    <property type="term" value="F:ATP:ADP adenylyltransferase activity"/>
    <property type="evidence" value="ECO:0007669"/>
    <property type="project" value="InterPro"/>
</dbReference>
<dbReference type="EMBL" id="CAADRA010005882">
    <property type="protein sequence ID" value="VFT93063.1"/>
    <property type="molecule type" value="Genomic_DNA"/>
</dbReference>
<gene>
    <name evidence="4" type="primary">Aste57867_16287</name>
    <name evidence="3" type="ORF">As57867_016230</name>
    <name evidence="4" type="ORF">ASTE57867_16287</name>
</gene>
<dbReference type="InterPro" id="IPR009163">
    <property type="entry name" value="Ap4A_phos1/2"/>
</dbReference>
<protein>
    <submittedName>
        <fullName evidence="4">Aste57867_16287 protein</fullName>
    </submittedName>
</protein>
<sequence length="295" mass="32289">MERAMQHAIARAQSSGALHKLTSTAQTCVHEGAPYLLLTLNRVEKPQGAVKPEADSTAAPKKNPFAEENLEADLIVQDVHGTHNLLLNKFNVVDEHLVLTTKSFDDQATPLLARDLHALWTCIQELDALGFFNCGHESGASQPHKHMQLITHRSTLSYLNTPLDELPWMHRARVFAESTPGVARGTIFSVPWFPFRHGFIWHDAASAVDPHAAGEQLHAAASSLLAALHPASYNLLLTRSLLLVVPRRARKTADGIEINSMGFAGSFLVREAAHAARFAAEGPFRILADVTFPLS</sequence>
<evidence type="ECO:0000259" key="1">
    <source>
        <dbReference type="Pfam" id="PF09830"/>
    </source>
</evidence>
<dbReference type="InterPro" id="IPR045759">
    <property type="entry name" value="Ap4A_phos1/2_N"/>
</dbReference>
<dbReference type="Pfam" id="PF09830">
    <property type="entry name" value="ATP_transf"/>
    <property type="match status" value="1"/>
</dbReference>
<dbReference type="SUPFAM" id="SSF54197">
    <property type="entry name" value="HIT-like"/>
    <property type="match status" value="1"/>
</dbReference>
<dbReference type="GO" id="GO:0005524">
    <property type="term" value="F:ATP binding"/>
    <property type="evidence" value="ECO:0007669"/>
    <property type="project" value="InterPro"/>
</dbReference>
<dbReference type="InterPro" id="IPR043171">
    <property type="entry name" value="Ap4A_phos1/2-like"/>
</dbReference>
<dbReference type="Pfam" id="PF19327">
    <property type="entry name" value="Ap4A_phos_N"/>
    <property type="match status" value="1"/>
</dbReference>